<protein>
    <recommendedName>
        <fullName evidence="10">Isocitrate dehydrogenase [NADP]</fullName>
        <ecNumber evidence="10">1.1.1.42</ecNumber>
    </recommendedName>
</protein>
<evidence type="ECO:0000256" key="12">
    <source>
        <dbReference type="PIRSR" id="PIRSR000108-2"/>
    </source>
</evidence>
<dbReference type="EC" id="1.1.1.42" evidence="10"/>
<dbReference type="RefSeq" id="WP_094302967.1">
    <property type="nucleotide sequence ID" value="NZ_NOWT01000006.1"/>
</dbReference>
<proteinExistence type="inferred from homology"/>
<dbReference type="SUPFAM" id="SSF53659">
    <property type="entry name" value="Isocitrate/Isopropylmalate dehydrogenase-like"/>
    <property type="match status" value="1"/>
</dbReference>
<dbReference type="GO" id="GO:0006099">
    <property type="term" value="P:tricarboxylic acid cycle"/>
    <property type="evidence" value="ECO:0007669"/>
    <property type="project" value="UniProtKB-KW"/>
</dbReference>
<feature type="site" description="Critical for catalysis" evidence="11">
    <location>
        <position position="139"/>
    </location>
</feature>
<evidence type="ECO:0000256" key="11">
    <source>
        <dbReference type="PIRSR" id="PIRSR000108-1"/>
    </source>
</evidence>
<sequence>MTKIKVANPVVELDGDEMTRIIWQFIKDKLILPYLDIDLKYYDLGIENRDKTDDRVTVESANAIKQYGVGVKCATITPDEARVTEFSLKKMWKSPNGTIRNILGGTVFREPIVCSNVPRYVPGWTKPIIIGRHAFGDQYKATDFVVPGKGKLSIKWVPEGGGEPIEHEVYDFPASGVAMGMYNLDESIEGFAHSSFMYGLERGYPVYLSTKNTILKAYDGRFKDIFQKVFDEHYAAQFKAKGLVYEHRLIDDMVASALKWEGGFVWACKNYDGDVQSDIVAQGFGSLGLMTSVLITPDGKTVEAEAAHGTVTRHYREHQKGKETSTNPIASIYAWTQGLAYRGKFDNTPDVVKFAETLERVCVETVESGFMTKDLAILIGPDQPWLTTKQFLDKLDENLQKKMAAWA</sequence>
<reference evidence="16 17" key="1">
    <citation type="submission" date="2017-07" db="EMBL/GenBank/DDBJ databases">
        <title>Whole genome sequence of Azospirillum brasilense 2A1, a potential biofertilizer strain.</title>
        <authorList>
            <person name="Fontana C.A."/>
            <person name="Toffoli L.M."/>
            <person name="Salazar S.M."/>
            <person name="Puglisi E."/>
            <person name="Pedraza R."/>
            <person name="Bassi D."/>
            <person name="Cocconcelli P.S."/>
        </authorList>
    </citation>
    <scope>NUCLEOTIDE SEQUENCE [LARGE SCALE GENOMIC DNA]</scope>
    <source>
        <strain evidence="16 17">2A1</strain>
    </source>
</reference>
<feature type="binding site" evidence="12">
    <location>
        <position position="77"/>
    </location>
    <ligand>
        <name>D-threo-isocitrate</name>
        <dbReference type="ChEBI" id="CHEBI:15562"/>
    </ligand>
</feature>
<comment type="cofactor">
    <cofactor evidence="1">
        <name>Mn(2+)</name>
        <dbReference type="ChEBI" id="CHEBI:29035"/>
    </cofactor>
</comment>
<dbReference type="NCBIfam" id="NF006156">
    <property type="entry name" value="PRK08299.1"/>
    <property type="match status" value="1"/>
</dbReference>
<evidence type="ECO:0000256" key="8">
    <source>
        <dbReference type="ARBA" id="ARBA00023002"/>
    </source>
</evidence>
<dbReference type="PANTHER" id="PTHR11822">
    <property type="entry name" value="NADP-SPECIFIC ISOCITRATE DEHYDROGENASE"/>
    <property type="match status" value="1"/>
</dbReference>
<keyword evidence="8 10" id="KW-0560">Oxidoreductase</keyword>
<feature type="binding site" evidence="13">
    <location>
        <position position="251"/>
    </location>
    <ligand>
        <name>Mn(2+)</name>
        <dbReference type="ChEBI" id="CHEBI:29035"/>
    </ligand>
</feature>
<dbReference type="AlphaFoldDB" id="A0A235HFF3"/>
<evidence type="ECO:0000256" key="10">
    <source>
        <dbReference type="PIRNR" id="PIRNR000108"/>
    </source>
</evidence>
<dbReference type="Proteomes" id="UP000215367">
    <property type="component" value="Unassembled WGS sequence"/>
</dbReference>
<comment type="catalytic activity">
    <reaction evidence="10">
        <text>D-threo-isocitrate + NADP(+) = 2-oxoglutarate + CO2 + NADPH</text>
        <dbReference type="Rhea" id="RHEA:19629"/>
        <dbReference type="ChEBI" id="CHEBI:15562"/>
        <dbReference type="ChEBI" id="CHEBI:16526"/>
        <dbReference type="ChEBI" id="CHEBI:16810"/>
        <dbReference type="ChEBI" id="CHEBI:57783"/>
        <dbReference type="ChEBI" id="CHEBI:58349"/>
        <dbReference type="EC" id="1.1.1.42"/>
    </reaction>
</comment>
<keyword evidence="7 10" id="KW-0521">NADP</keyword>
<dbReference type="Pfam" id="PF00180">
    <property type="entry name" value="Iso_dh"/>
    <property type="match status" value="1"/>
</dbReference>
<feature type="domain" description="Isopropylmalate dehydrogenase-like" evidence="15">
    <location>
        <begin position="9"/>
        <end position="395"/>
    </location>
</feature>
<feature type="binding site" evidence="14">
    <location>
        <position position="259"/>
    </location>
    <ligand>
        <name>NADP(+)</name>
        <dbReference type="ChEBI" id="CHEBI:58349"/>
    </ligand>
</feature>
<dbReference type="PROSITE" id="PS00470">
    <property type="entry name" value="IDH_IMDH"/>
    <property type="match status" value="1"/>
</dbReference>
<evidence type="ECO:0000256" key="4">
    <source>
        <dbReference type="ARBA" id="ARBA00022532"/>
    </source>
</evidence>
<comment type="cofactor">
    <cofactor evidence="10 13">
        <name>Mg(2+)</name>
        <dbReference type="ChEBI" id="CHEBI:18420"/>
    </cofactor>
    <cofactor evidence="10 13">
        <name>Mn(2+)</name>
        <dbReference type="ChEBI" id="CHEBI:29035"/>
    </cofactor>
    <text evidence="10 13">Binds 1 Mg(2+) or Mn(2+) ion per subunit.</text>
</comment>
<dbReference type="InterPro" id="IPR024084">
    <property type="entry name" value="IsoPropMal-DH-like_dom"/>
</dbReference>
<dbReference type="GO" id="GO:0004450">
    <property type="term" value="F:isocitrate dehydrogenase (NADP+) activity"/>
    <property type="evidence" value="ECO:0007669"/>
    <property type="project" value="UniProtKB-UniRule"/>
</dbReference>
<evidence type="ECO:0000256" key="7">
    <source>
        <dbReference type="ARBA" id="ARBA00022857"/>
    </source>
</evidence>
<evidence type="ECO:0000256" key="3">
    <source>
        <dbReference type="ARBA" id="ARBA00022435"/>
    </source>
</evidence>
<dbReference type="InterPro" id="IPR004790">
    <property type="entry name" value="Isocitrate_DH_NADP"/>
</dbReference>
<feature type="binding site" evidence="12">
    <location>
        <position position="109"/>
    </location>
    <ligand>
        <name>D-threo-isocitrate</name>
        <dbReference type="ChEBI" id="CHEBI:15562"/>
    </ligand>
</feature>
<comment type="similarity">
    <text evidence="2 10">Belongs to the isocitrate and isopropylmalate dehydrogenases family.</text>
</comment>
<feature type="binding site" evidence="14">
    <location>
        <begin position="75"/>
        <end position="77"/>
    </location>
    <ligand>
        <name>NADP(+)</name>
        <dbReference type="ChEBI" id="CHEBI:58349"/>
    </ligand>
</feature>
<feature type="binding site" evidence="13">
    <location>
        <position position="274"/>
    </location>
    <ligand>
        <name>Mn(2+)</name>
        <dbReference type="ChEBI" id="CHEBI:29035"/>
    </ligand>
</feature>
<dbReference type="EMBL" id="NOWT01000006">
    <property type="protein sequence ID" value="OYD84650.1"/>
    <property type="molecule type" value="Genomic_DNA"/>
</dbReference>
<feature type="binding site" evidence="14">
    <location>
        <position position="327"/>
    </location>
    <ligand>
        <name>NADP(+)</name>
        <dbReference type="ChEBI" id="CHEBI:58349"/>
    </ligand>
</feature>
<dbReference type="InterPro" id="IPR019818">
    <property type="entry name" value="IsoCit/isopropylmalate_DH_CS"/>
</dbReference>
<comment type="caution">
    <text evidence="16">The sequence shown here is derived from an EMBL/GenBank/DDBJ whole genome shotgun (WGS) entry which is preliminary data.</text>
</comment>
<feature type="site" description="Critical for catalysis" evidence="11">
    <location>
        <position position="211"/>
    </location>
</feature>
<evidence type="ECO:0000256" key="6">
    <source>
        <dbReference type="ARBA" id="ARBA00022842"/>
    </source>
</evidence>
<keyword evidence="3" id="KW-0329">Glyoxylate bypass</keyword>
<evidence type="ECO:0000256" key="2">
    <source>
        <dbReference type="ARBA" id="ARBA00007769"/>
    </source>
</evidence>
<dbReference type="PIRSF" id="PIRSF000108">
    <property type="entry name" value="IDH_NADP"/>
    <property type="match status" value="1"/>
</dbReference>
<keyword evidence="6 10" id="KW-0460">Magnesium</keyword>
<dbReference type="PANTHER" id="PTHR11822:SF21">
    <property type="entry name" value="ISOCITRATE DEHYDROGENASE [NADP], MITOCHONDRIAL"/>
    <property type="match status" value="1"/>
</dbReference>
<evidence type="ECO:0000256" key="5">
    <source>
        <dbReference type="ARBA" id="ARBA00022723"/>
    </source>
</evidence>
<evidence type="ECO:0000256" key="9">
    <source>
        <dbReference type="ARBA" id="ARBA00023211"/>
    </source>
</evidence>
<feature type="binding site" evidence="14">
    <location>
        <begin position="309"/>
        <end position="314"/>
    </location>
    <ligand>
        <name>NADP(+)</name>
        <dbReference type="ChEBI" id="CHEBI:58349"/>
    </ligand>
</feature>
<evidence type="ECO:0000313" key="17">
    <source>
        <dbReference type="Proteomes" id="UP000215367"/>
    </source>
</evidence>
<name>A0A235HFF3_AZOBR</name>
<dbReference type="GO" id="GO:0051287">
    <property type="term" value="F:NAD binding"/>
    <property type="evidence" value="ECO:0007669"/>
    <property type="project" value="InterPro"/>
</dbReference>
<feature type="binding site" evidence="14">
    <location>
        <position position="82"/>
    </location>
    <ligand>
        <name>NADP(+)</name>
        <dbReference type="ChEBI" id="CHEBI:58349"/>
    </ligand>
</feature>
<keyword evidence="5 10" id="KW-0479">Metal-binding</keyword>
<evidence type="ECO:0000256" key="1">
    <source>
        <dbReference type="ARBA" id="ARBA00001936"/>
    </source>
</evidence>
<evidence type="ECO:0000259" key="15">
    <source>
        <dbReference type="SMART" id="SM01329"/>
    </source>
</evidence>
<dbReference type="Gene3D" id="3.40.718.10">
    <property type="entry name" value="Isopropylmalate Dehydrogenase"/>
    <property type="match status" value="1"/>
</dbReference>
<dbReference type="GO" id="GO:0000287">
    <property type="term" value="F:magnesium ion binding"/>
    <property type="evidence" value="ECO:0007669"/>
    <property type="project" value="InterPro"/>
</dbReference>
<evidence type="ECO:0000313" key="16">
    <source>
        <dbReference type="EMBL" id="OYD84650.1"/>
    </source>
</evidence>
<feature type="binding site" evidence="12">
    <location>
        <begin position="94"/>
        <end position="100"/>
    </location>
    <ligand>
        <name>D-threo-isocitrate</name>
        <dbReference type="ChEBI" id="CHEBI:15562"/>
    </ligand>
</feature>
<dbReference type="GO" id="GO:0006097">
    <property type="term" value="P:glyoxylate cycle"/>
    <property type="evidence" value="ECO:0007669"/>
    <property type="project" value="UniProtKB-KW"/>
</dbReference>
<evidence type="ECO:0000256" key="13">
    <source>
        <dbReference type="PIRSR" id="PIRSR000108-3"/>
    </source>
</evidence>
<accession>A0A235HFF3</accession>
<gene>
    <name evidence="16" type="ORF">CHT98_09345</name>
</gene>
<keyword evidence="4 10" id="KW-0816">Tricarboxylic acid cycle</keyword>
<organism evidence="16 17">
    <name type="scientific">Azospirillum brasilense</name>
    <dbReference type="NCBI Taxonomy" id="192"/>
    <lineage>
        <taxon>Bacteria</taxon>
        <taxon>Pseudomonadati</taxon>
        <taxon>Pseudomonadota</taxon>
        <taxon>Alphaproteobacteria</taxon>
        <taxon>Rhodospirillales</taxon>
        <taxon>Azospirillaceae</taxon>
        <taxon>Azospirillum</taxon>
    </lineage>
</organism>
<dbReference type="GO" id="GO:0006102">
    <property type="term" value="P:isocitrate metabolic process"/>
    <property type="evidence" value="ECO:0007669"/>
    <property type="project" value="UniProtKB-UniRule"/>
</dbReference>
<feature type="binding site" evidence="12">
    <location>
        <position position="132"/>
    </location>
    <ligand>
        <name>D-threo-isocitrate</name>
        <dbReference type="ChEBI" id="CHEBI:15562"/>
    </ligand>
</feature>
<evidence type="ECO:0000256" key="14">
    <source>
        <dbReference type="PIRSR" id="PIRSR000108-4"/>
    </source>
</evidence>
<dbReference type="FunFam" id="3.40.718.10:FF:000002">
    <property type="entry name" value="Isocitrate dehydrogenase [NADP]"/>
    <property type="match status" value="1"/>
</dbReference>
<dbReference type="NCBIfam" id="TIGR00127">
    <property type="entry name" value="nadp_idh_euk"/>
    <property type="match status" value="1"/>
</dbReference>
<dbReference type="SMART" id="SM01329">
    <property type="entry name" value="Iso_dh"/>
    <property type="match status" value="1"/>
</dbReference>
<keyword evidence="9 10" id="KW-0464">Manganese</keyword>